<reference evidence="3 4" key="1">
    <citation type="submission" date="2020-09" db="EMBL/GenBank/DDBJ databases">
        <title>Pseudoxanthomonas sp. CAU 1598 isolated from sand of Yaerae Beach.</title>
        <authorList>
            <person name="Kim W."/>
        </authorList>
    </citation>
    <scope>NUCLEOTIDE SEQUENCE [LARGE SCALE GENOMIC DNA]</scope>
    <source>
        <strain evidence="3 4">CAU 1598</strain>
    </source>
</reference>
<name>A0AAW3ZM52_9GAMM</name>
<dbReference type="PANTHER" id="PTHR44051">
    <property type="entry name" value="GLUTATHIONE S-TRANSFERASE-RELATED"/>
    <property type="match status" value="1"/>
</dbReference>
<protein>
    <submittedName>
        <fullName evidence="3">Glutathione transferase GstA</fullName>
        <ecNumber evidence="3">2.5.1.18</ecNumber>
    </submittedName>
</protein>
<comment type="caution">
    <text evidence="3">The sequence shown here is derived from an EMBL/GenBank/DDBJ whole genome shotgun (WGS) entry which is preliminary data.</text>
</comment>
<evidence type="ECO:0000313" key="3">
    <source>
        <dbReference type="EMBL" id="MBD8525381.1"/>
    </source>
</evidence>
<dbReference type="InterPro" id="IPR004045">
    <property type="entry name" value="Glutathione_S-Trfase_N"/>
</dbReference>
<dbReference type="Proteomes" id="UP000613768">
    <property type="component" value="Unassembled WGS sequence"/>
</dbReference>
<dbReference type="GO" id="GO:0004364">
    <property type="term" value="F:glutathione transferase activity"/>
    <property type="evidence" value="ECO:0007669"/>
    <property type="project" value="UniProtKB-EC"/>
</dbReference>
<keyword evidence="3" id="KW-0808">Transferase</keyword>
<dbReference type="EMBL" id="JACYTR010000008">
    <property type="protein sequence ID" value="MBD8525381.1"/>
    <property type="molecule type" value="Genomic_DNA"/>
</dbReference>
<feature type="domain" description="GST C-terminal" evidence="2">
    <location>
        <begin position="87"/>
        <end position="214"/>
    </location>
</feature>
<keyword evidence="4" id="KW-1185">Reference proteome</keyword>
<organism evidence="3 4">
    <name type="scientific">Pseudomarimonas arenosa</name>
    <dbReference type="NCBI Taxonomy" id="2774145"/>
    <lineage>
        <taxon>Bacteria</taxon>
        <taxon>Pseudomonadati</taxon>
        <taxon>Pseudomonadota</taxon>
        <taxon>Gammaproteobacteria</taxon>
        <taxon>Lysobacterales</taxon>
        <taxon>Lysobacteraceae</taxon>
        <taxon>Pseudomarimonas</taxon>
    </lineage>
</organism>
<evidence type="ECO:0000259" key="1">
    <source>
        <dbReference type="PROSITE" id="PS50404"/>
    </source>
</evidence>
<dbReference type="InterPro" id="IPR036282">
    <property type="entry name" value="Glutathione-S-Trfase_C_sf"/>
</dbReference>
<dbReference type="Gene3D" id="3.40.30.10">
    <property type="entry name" value="Glutaredoxin"/>
    <property type="match status" value="1"/>
</dbReference>
<dbReference type="Pfam" id="PF13409">
    <property type="entry name" value="GST_N_2"/>
    <property type="match status" value="1"/>
</dbReference>
<evidence type="ECO:0000259" key="2">
    <source>
        <dbReference type="PROSITE" id="PS50405"/>
    </source>
</evidence>
<dbReference type="Pfam" id="PF00043">
    <property type="entry name" value="GST_C"/>
    <property type="match status" value="1"/>
</dbReference>
<dbReference type="PANTHER" id="PTHR44051:SF8">
    <property type="entry name" value="GLUTATHIONE S-TRANSFERASE GSTA"/>
    <property type="match status" value="1"/>
</dbReference>
<feature type="domain" description="GST N-terminal" evidence="1">
    <location>
        <begin position="1"/>
        <end position="81"/>
    </location>
</feature>
<dbReference type="EC" id="2.5.1.18" evidence="3"/>
<dbReference type="InterPro" id="IPR036249">
    <property type="entry name" value="Thioredoxin-like_sf"/>
</dbReference>
<dbReference type="PROSITE" id="PS50404">
    <property type="entry name" value="GST_NTER"/>
    <property type="match status" value="1"/>
</dbReference>
<dbReference type="NCBIfam" id="NF007831">
    <property type="entry name" value="PRK10542.1"/>
    <property type="match status" value="1"/>
</dbReference>
<dbReference type="CDD" id="cd03057">
    <property type="entry name" value="GST_N_Beta"/>
    <property type="match status" value="1"/>
</dbReference>
<sequence length="214" mass="23442">MKLFYSPGACSLAPHIVALEARLPIELQRVNLASKRCVGGIDFLAINPKGYVPALLLDDGELLTEGPAISQYLADLAPARNLLPAIGNRDRYRVLSWLSFVRSELHKSFSPLFKPGTPDWLQQDRRNLLLQRYALVEEQLAKQAHLGSDVFNIADAYLFVVSSWATKVNLDLSGFSALQGFMRRTASRPAVISALRAEGLIAATPIADQTATPA</sequence>
<dbReference type="SFLD" id="SFLDG00358">
    <property type="entry name" value="Main_(cytGST)"/>
    <property type="match status" value="1"/>
</dbReference>
<dbReference type="InterPro" id="IPR040079">
    <property type="entry name" value="Glutathione_S-Trfase"/>
</dbReference>
<proteinExistence type="predicted"/>
<dbReference type="SUPFAM" id="SSF47616">
    <property type="entry name" value="GST C-terminal domain-like"/>
    <property type="match status" value="1"/>
</dbReference>
<dbReference type="RefSeq" id="WP_192028721.1">
    <property type="nucleotide sequence ID" value="NZ_JACYTR010000008.1"/>
</dbReference>
<dbReference type="SUPFAM" id="SSF52833">
    <property type="entry name" value="Thioredoxin-like"/>
    <property type="match status" value="1"/>
</dbReference>
<dbReference type="Gene3D" id="1.20.1050.10">
    <property type="match status" value="1"/>
</dbReference>
<dbReference type="SFLD" id="SFLDS00019">
    <property type="entry name" value="Glutathione_Transferase_(cytos"/>
    <property type="match status" value="1"/>
</dbReference>
<dbReference type="PROSITE" id="PS50405">
    <property type="entry name" value="GST_CTER"/>
    <property type="match status" value="1"/>
</dbReference>
<dbReference type="AlphaFoldDB" id="A0AAW3ZM52"/>
<evidence type="ECO:0000313" key="4">
    <source>
        <dbReference type="Proteomes" id="UP000613768"/>
    </source>
</evidence>
<dbReference type="InterPro" id="IPR010987">
    <property type="entry name" value="Glutathione-S-Trfase_C-like"/>
</dbReference>
<dbReference type="CDD" id="cd03188">
    <property type="entry name" value="GST_C_Beta"/>
    <property type="match status" value="1"/>
</dbReference>
<dbReference type="SFLD" id="SFLDG01150">
    <property type="entry name" value="Main.1:_Beta-like"/>
    <property type="match status" value="1"/>
</dbReference>
<dbReference type="InterPro" id="IPR004046">
    <property type="entry name" value="GST_C"/>
</dbReference>
<gene>
    <name evidence="3" type="primary">gstA</name>
    <name evidence="3" type="ORF">IFO71_06465</name>
</gene>
<accession>A0AAW3ZM52</accession>